<dbReference type="PANTHER" id="PTHR42917">
    <property type="entry name" value="2,4-DIENOYL-COA REDUCTASE"/>
    <property type="match status" value="1"/>
</dbReference>
<dbReference type="Proteomes" id="UP000593842">
    <property type="component" value="Chromosome"/>
</dbReference>
<dbReference type="GO" id="GO:0046872">
    <property type="term" value="F:metal ion binding"/>
    <property type="evidence" value="ECO:0007669"/>
    <property type="project" value="UniProtKB-KW"/>
</dbReference>
<dbReference type="InterPro" id="IPR001155">
    <property type="entry name" value="OxRdtase_FMN_N"/>
</dbReference>
<dbReference type="InterPro" id="IPR051793">
    <property type="entry name" value="NADH:flavin_oxidoreductase"/>
</dbReference>
<gene>
    <name evidence="10" type="ORF">Fi14EGH31_14140</name>
</gene>
<evidence type="ECO:0000313" key="10">
    <source>
        <dbReference type="EMBL" id="BCL57702.1"/>
    </source>
</evidence>
<evidence type="ECO:0000256" key="2">
    <source>
        <dbReference type="ARBA" id="ARBA00001966"/>
    </source>
</evidence>
<evidence type="ECO:0000256" key="8">
    <source>
        <dbReference type="ARBA" id="ARBA00023014"/>
    </source>
</evidence>
<accession>A0A7I8DYI3</accession>
<keyword evidence="5" id="KW-0479">Metal-binding</keyword>
<organism evidence="10 11">
    <name type="scientific">Faecalibacillus intestinalis</name>
    <dbReference type="NCBI Taxonomy" id="1982626"/>
    <lineage>
        <taxon>Bacteria</taxon>
        <taxon>Bacillati</taxon>
        <taxon>Bacillota</taxon>
        <taxon>Erysipelotrichia</taxon>
        <taxon>Erysipelotrichales</taxon>
        <taxon>Coprobacillaceae</taxon>
        <taxon>Faecalibacillus</taxon>
    </lineage>
</organism>
<evidence type="ECO:0000313" key="11">
    <source>
        <dbReference type="Proteomes" id="UP000593842"/>
    </source>
</evidence>
<dbReference type="GO" id="GO:0051536">
    <property type="term" value="F:iron-sulfur cluster binding"/>
    <property type="evidence" value="ECO:0007669"/>
    <property type="project" value="UniProtKB-KW"/>
</dbReference>
<dbReference type="InterPro" id="IPR013785">
    <property type="entry name" value="Aldolase_TIM"/>
</dbReference>
<keyword evidence="3" id="KW-0285">Flavoprotein</keyword>
<evidence type="ECO:0000256" key="6">
    <source>
        <dbReference type="ARBA" id="ARBA00023002"/>
    </source>
</evidence>
<protein>
    <recommendedName>
        <fullName evidence="9">NADH:flavin oxidoreductase/NADH oxidase N-terminal domain-containing protein</fullName>
    </recommendedName>
</protein>
<dbReference type="Gene3D" id="3.20.20.70">
    <property type="entry name" value="Aldolase class I"/>
    <property type="match status" value="1"/>
</dbReference>
<reference evidence="11" key="1">
    <citation type="submission" date="2020-09" db="EMBL/GenBank/DDBJ databases">
        <title>Complete genome sequencing of Faecalibacillus intestinalis strain 14EGH31.</title>
        <authorList>
            <person name="Sakamoto M."/>
            <person name="Murakami T."/>
            <person name="Mori H."/>
        </authorList>
    </citation>
    <scope>NUCLEOTIDE SEQUENCE [LARGE SCALE GENOMIC DNA]</scope>
    <source>
        <strain evidence="11">14EGH31</strain>
    </source>
</reference>
<dbReference type="GO" id="GO:0016491">
    <property type="term" value="F:oxidoreductase activity"/>
    <property type="evidence" value="ECO:0007669"/>
    <property type="project" value="UniProtKB-KW"/>
</dbReference>
<comment type="cofactor">
    <cofactor evidence="2">
        <name>[4Fe-4S] cluster</name>
        <dbReference type="ChEBI" id="CHEBI:49883"/>
    </cofactor>
</comment>
<evidence type="ECO:0000256" key="4">
    <source>
        <dbReference type="ARBA" id="ARBA00022643"/>
    </source>
</evidence>
<dbReference type="PANTHER" id="PTHR42917:SF2">
    <property type="entry name" value="2,4-DIENOYL-COA REDUCTASE [(2E)-ENOYL-COA-PRODUCING]"/>
    <property type="match status" value="1"/>
</dbReference>
<evidence type="ECO:0000256" key="5">
    <source>
        <dbReference type="ARBA" id="ARBA00022723"/>
    </source>
</evidence>
<dbReference type="AlphaFoldDB" id="A0A7I8DYI3"/>
<evidence type="ECO:0000256" key="3">
    <source>
        <dbReference type="ARBA" id="ARBA00022630"/>
    </source>
</evidence>
<proteinExistence type="predicted"/>
<dbReference type="EMBL" id="AP024085">
    <property type="protein sequence ID" value="BCL57702.1"/>
    <property type="molecule type" value="Genomic_DNA"/>
</dbReference>
<dbReference type="KEGG" id="fit:Fi14EGH31_14140"/>
<keyword evidence="8" id="KW-0411">Iron-sulfur</keyword>
<feature type="domain" description="NADH:flavin oxidoreductase/NADH oxidase N-terminal" evidence="9">
    <location>
        <begin position="1"/>
        <end position="98"/>
    </location>
</feature>
<keyword evidence="7" id="KW-0408">Iron</keyword>
<name>A0A7I8DYI3_9FIRM</name>
<comment type="cofactor">
    <cofactor evidence="1">
        <name>FMN</name>
        <dbReference type="ChEBI" id="CHEBI:58210"/>
    </cofactor>
</comment>
<evidence type="ECO:0000256" key="1">
    <source>
        <dbReference type="ARBA" id="ARBA00001917"/>
    </source>
</evidence>
<dbReference type="Pfam" id="PF00724">
    <property type="entry name" value="Oxidored_FMN"/>
    <property type="match status" value="1"/>
</dbReference>
<dbReference type="GO" id="GO:0010181">
    <property type="term" value="F:FMN binding"/>
    <property type="evidence" value="ECO:0007669"/>
    <property type="project" value="InterPro"/>
</dbReference>
<keyword evidence="4" id="KW-0288">FMN</keyword>
<sequence>MELKNRVMMSAIGTHESVESEGRKSVIDKLIAYHVARAKGGNGLNTVEVTAVDKASAHFGFLFIAEDKYTNGLKKLNDVVHDAGDKTCIQLWQGGLAVALD</sequence>
<evidence type="ECO:0000256" key="7">
    <source>
        <dbReference type="ARBA" id="ARBA00023004"/>
    </source>
</evidence>
<keyword evidence="6" id="KW-0560">Oxidoreductase</keyword>
<dbReference type="SUPFAM" id="SSF51395">
    <property type="entry name" value="FMN-linked oxidoreductases"/>
    <property type="match status" value="1"/>
</dbReference>
<evidence type="ECO:0000259" key="9">
    <source>
        <dbReference type="Pfam" id="PF00724"/>
    </source>
</evidence>